<reference evidence="1" key="1">
    <citation type="submission" date="2020-08" db="EMBL/GenBank/DDBJ databases">
        <title>Genome public.</title>
        <authorList>
            <person name="Liu C."/>
            <person name="Sun Q."/>
        </authorList>
    </citation>
    <scope>NUCLEOTIDE SEQUENCE</scope>
    <source>
        <strain evidence="1">NSJ-54</strain>
    </source>
</reference>
<evidence type="ECO:0000313" key="1">
    <source>
        <dbReference type="EMBL" id="MBC8569882.1"/>
    </source>
</evidence>
<organism evidence="1 2">
    <name type="scientific">Zongyangia hominis</name>
    <dbReference type="NCBI Taxonomy" id="2763677"/>
    <lineage>
        <taxon>Bacteria</taxon>
        <taxon>Bacillati</taxon>
        <taxon>Bacillota</taxon>
        <taxon>Clostridia</taxon>
        <taxon>Eubacteriales</taxon>
        <taxon>Oscillospiraceae</taxon>
        <taxon>Zongyangia</taxon>
    </lineage>
</organism>
<accession>A0A926IB74</accession>
<name>A0A926IB74_9FIRM</name>
<dbReference type="EMBL" id="JACRTC010000001">
    <property type="protein sequence ID" value="MBC8569882.1"/>
    <property type="molecule type" value="Genomic_DNA"/>
</dbReference>
<protein>
    <submittedName>
        <fullName evidence="1">Uncharacterized protein</fullName>
    </submittedName>
</protein>
<comment type="caution">
    <text evidence="1">The sequence shown here is derived from an EMBL/GenBank/DDBJ whole genome shotgun (WGS) entry which is preliminary data.</text>
</comment>
<gene>
    <name evidence="1" type="ORF">H8709_03460</name>
</gene>
<evidence type="ECO:0000313" key="2">
    <source>
        <dbReference type="Proteomes" id="UP000660861"/>
    </source>
</evidence>
<sequence>MDEKNPPRPYDMLDDEELYDEMMEVASATECTGLMPAAPITKPETESYSKIYDIPLAKDDVVDEMMERKKKNRE</sequence>
<dbReference type="Proteomes" id="UP000660861">
    <property type="component" value="Unassembled WGS sequence"/>
</dbReference>
<keyword evidence="2" id="KW-1185">Reference proteome</keyword>
<dbReference type="AlphaFoldDB" id="A0A926IB74"/>
<proteinExistence type="predicted"/>
<dbReference type="RefSeq" id="WP_262396968.1">
    <property type="nucleotide sequence ID" value="NZ_JACRTC010000001.1"/>
</dbReference>